<dbReference type="RefSeq" id="WP_179714954.1">
    <property type="nucleotide sequence ID" value="NZ_JACBZT010000001.1"/>
</dbReference>
<dbReference type="PANTHER" id="PTHR43877">
    <property type="entry name" value="AMINOALKYLPHOSPHONATE N-ACETYLTRANSFERASE-RELATED-RELATED"/>
    <property type="match status" value="1"/>
</dbReference>
<dbReference type="Gene3D" id="3.40.630.30">
    <property type="match status" value="1"/>
</dbReference>
<dbReference type="InterPro" id="IPR050832">
    <property type="entry name" value="Bact_Acetyltransf"/>
</dbReference>
<keyword evidence="1 4" id="KW-0808">Transferase</keyword>
<name>A0A853CC64_9ACTN</name>
<protein>
    <submittedName>
        <fullName evidence="4">GNAT superfamily N-acetyltransferase</fullName>
    </submittedName>
</protein>
<sequence>MDAATPFPRFTGTAEVSVRPARPDDAPAVARVQVVTWRTAYRDVLPVAVLDEWDEDAATEAWRTAVTAPPTPGHGVLVAVERDEIVGFAAYGPAELGAGEVPDPAGPTTEIATLLVEPRWGRRGHGSRLLAAVADLAMATGTARLQVWLPETDGVSARFYESAGWAPQGWARTLETGGAPLREVRWHTMLTDHRSDEAEEAR</sequence>
<dbReference type="Proteomes" id="UP000541969">
    <property type="component" value="Unassembled WGS sequence"/>
</dbReference>
<dbReference type="CDD" id="cd04301">
    <property type="entry name" value="NAT_SF"/>
    <property type="match status" value="1"/>
</dbReference>
<evidence type="ECO:0000259" key="3">
    <source>
        <dbReference type="PROSITE" id="PS51186"/>
    </source>
</evidence>
<accession>A0A853CC64</accession>
<evidence type="ECO:0000256" key="2">
    <source>
        <dbReference type="ARBA" id="ARBA00023315"/>
    </source>
</evidence>
<dbReference type="EMBL" id="JACBZT010000001">
    <property type="protein sequence ID" value="NYJ04212.1"/>
    <property type="molecule type" value="Genomic_DNA"/>
</dbReference>
<evidence type="ECO:0000313" key="4">
    <source>
        <dbReference type="EMBL" id="NYJ04212.1"/>
    </source>
</evidence>
<dbReference type="AlphaFoldDB" id="A0A853CC64"/>
<keyword evidence="2" id="KW-0012">Acyltransferase</keyword>
<organism evidence="4 5">
    <name type="scientific">Petropleomorpha daqingensis</name>
    <dbReference type="NCBI Taxonomy" id="2026353"/>
    <lineage>
        <taxon>Bacteria</taxon>
        <taxon>Bacillati</taxon>
        <taxon>Actinomycetota</taxon>
        <taxon>Actinomycetes</taxon>
        <taxon>Geodermatophilales</taxon>
        <taxon>Geodermatophilaceae</taxon>
        <taxon>Petropleomorpha</taxon>
    </lineage>
</organism>
<gene>
    <name evidence="4" type="ORF">GGQ55_000490</name>
</gene>
<evidence type="ECO:0000313" key="5">
    <source>
        <dbReference type="Proteomes" id="UP000541969"/>
    </source>
</evidence>
<keyword evidence="5" id="KW-1185">Reference proteome</keyword>
<comment type="caution">
    <text evidence="4">The sequence shown here is derived from an EMBL/GenBank/DDBJ whole genome shotgun (WGS) entry which is preliminary data.</text>
</comment>
<dbReference type="GO" id="GO:0016747">
    <property type="term" value="F:acyltransferase activity, transferring groups other than amino-acyl groups"/>
    <property type="evidence" value="ECO:0007669"/>
    <property type="project" value="InterPro"/>
</dbReference>
<dbReference type="Pfam" id="PF00583">
    <property type="entry name" value="Acetyltransf_1"/>
    <property type="match status" value="1"/>
</dbReference>
<dbReference type="SUPFAM" id="SSF55729">
    <property type="entry name" value="Acyl-CoA N-acyltransferases (Nat)"/>
    <property type="match status" value="1"/>
</dbReference>
<reference evidence="4 5" key="1">
    <citation type="submission" date="2020-07" db="EMBL/GenBank/DDBJ databases">
        <title>Sequencing the genomes of 1000 actinobacteria strains.</title>
        <authorList>
            <person name="Klenk H.-P."/>
        </authorList>
    </citation>
    <scope>NUCLEOTIDE SEQUENCE [LARGE SCALE GENOMIC DNA]</scope>
    <source>
        <strain evidence="4 5">DSM 104001</strain>
    </source>
</reference>
<proteinExistence type="predicted"/>
<feature type="domain" description="N-acetyltransferase" evidence="3">
    <location>
        <begin position="16"/>
        <end position="191"/>
    </location>
</feature>
<dbReference type="PANTHER" id="PTHR43877:SF1">
    <property type="entry name" value="ACETYLTRANSFERASE"/>
    <property type="match status" value="1"/>
</dbReference>
<dbReference type="InterPro" id="IPR016181">
    <property type="entry name" value="Acyl_CoA_acyltransferase"/>
</dbReference>
<evidence type="ECO:0000256" key="1">
    <source>
        <dbReference type="ARBA" id="ARBA00022679"/>
    </source>
</evidence>
<dbReference type="InterPro" id="IPR000182">
    <property type="entry name" value="GNAT_dom"/>
</dbReference>
<dbReference type="PROSITE" id="PS51186">
    <property type="entry name" value="GNAT"/>
    <property type="match status" value="1"/>
</dbReference>